<comment type="similarity">
    <text evidence="15">Belongs to the ribF family.</text>
</comment>
<evidence type="ECO:0000256" key="3">
    <source>
        <dbReference type="ARBA" id="ARBA00005201"/>
    </source>
</evidence>
<dbReference type="PIRSF" id="PIRSF004491">
    <property type="entry name" value="FAD_Synth"/>
    <property type="match status" value="1"/>
</dbReference>
<dbReference type="GO" id="GO:0009398">
    <property type="term" value="P:FMN biosynthetic process"/>
    <property type="evidence" value="ECO:0007669"/>
    <property type="project" value="UniProtKB-UniRule"/>
</dbReference>
<dbReference type="Pfam" id="PF06574">
    <property type="entry name" value="FAD_syn"/>
    <property type="match status" value="1"/>
</dbReference>
<dbReference type="Gene3D" id="2.40.30.30">
    <property type="entry name" value="Riboflavin kinase-like"/>
    <property type="match status" value="1"/>
</dbReference>
<dbReference type="PANTHER" id="PTHR22749:SF6">
    <property type="entry name" value="RIBOFLAVIN KINASE"/>
    <property type="match status" value="1"/>
</dbReference>
<comment type="caution">
    <text evidence="17">The sequence shown here is derived from an EMBL/GenBank/DDBJ whole genome shotgun (WGS) entry which is preliminary data.</text>
</comment>
<keyword evidence="7 15" id="KW-0548">Nucleotidyltransferase</keyword>
<evidence type="ECO:0000256" key="14">
    <source>
        <dbReference type="ARBA" id="ARBA00049494"/>
    </source>
</evidence>
<dbReference type="NCBIfam" id="TIGR00083">
    <property type="entry name" value="ribF"/>
    <property type="match status" value="1"/>
</dbReference>
<dbReference type="Proteomes" id="UP000774000">
    <property type="component" value="Unassembled WGS sequence"/>
</dbReference>
<gene>
    <name evidence="17" type="ORF">JOC47_000213</name>
</gene>
<keyword evidence="5 15" id="KW-0288">FMN</keyword>
<evidence type="ECO:0000256" key="5">
    <source>
        <dbReference type="ARBA" id="ARBA00022643"/>
    </source>
</evidence>
<keyword evidence="10 15" id="KW-0274">FAD</keyword>
<keyword evidence="8 15" id="KW-0547">Nucleotide-binding</keyword>
<comment type="catalytic activity">
    <reaction evidence="14 15">
        <text>FMN + ATP + H(+) = FAD + diphosphate</text>
        <dbReference type="Rhea" id="RHEA:17237"/>
        <dbReference type="ChEBI" id="CHEBI:15378"/>
        <dbReference type="ChEBI" id="CHEBI:30616"/>
        <dbReference type="ChEBI" id="CHEBI:33019"/>
        <dbReference type="ChEBI" id="CHEBI:57692"/>
        <dbReference type="ChEBI" id="CHEBI:58210"/>
        <dbReference type="EC" id="2.7.7.2"/>
    </reaction>
</comment>
<dbReference type="EMBL" id="JAFBDQ010000001">
    <property type="protein sequence ID" value="MBM7555389.1"/>
    <property type="molecule type" value="Genomic_DNA"/>
</dbReference>
<keyword evidence="6 15" id="KW-0808">Transferase</keyword>
<dbReference type="InterPro" id="IPR014729">
    <property type="entry name" value="Rossmann-like_a/b/a_fold"/>
</dbReference>
<feature type="domain" description="Riboflavin kinase" evidence="16">
    <location>
        <begin position="179"/>
        <end position="303"/>
    </location>
</feature>
<dbReference type="NCBIfam" id="NF004160">
    <property type="entry name" value="PRK05627.1-3"/>
    <property type="match status" value="1"/>
</dbReference>
<keyword evidence="11 15" id="KW-0067">ATP-binding</keyword>
<dbReference type="CDD" id="cd02064">
    <property type="entry name" value="FAD_synthetase_N"/>
    <property type="match status" value="1"/>
</dbReference>
<dbReference type="Pfam" id="PF01687">
    <property type="entry name" value="Flavokinase"/>
    <property type="match status" value="1"/>
</dbReference>
<dbReference type="GO" id="GO:0006747">
    <property type="term" value="P:FAD biosynthetic process"/>
    <property type="evidence" value="ECO:0007669"/>
    <property type="project" value="UniProtKB-UniRule"/>
</dbReference>
<keyword evidence="18" id="KW-1185">Reference proteome</keyword>
<evidence type="ECO:0000256" key="11">
    <source>
        <dbReference type="ARBA" id="ARBA00022840"/>
    </source>
</evidence>
<dbReference type="InterPro" id="IPR015865">
    <property type="entry name" value="Riboflavin_kinase_bac/euk"/>
</dbReference>
<evidence type="ECO:0000256" key="8">
    <source>
        <dbReference type="ARBA" id="ARBA00022741"/>
    </source>
</evidence>
<dbReference type="InterPro" id="IPR023468">
    <property type="entry name" value="Riboflavin_kinase"/>
</dbReference>
<evidence type="ECO:0000256" key="15">
    <source>
        <dbReference type="PIRNR" id="PIRNR004491"/>
    </source>
</evidence>
<dbReference type="EC" id="2.7.1.26" evidence="15"/>
<dbReference type="InterPro" id="IPR002606">
    <property type="entry name" value="Riboflavin_kinase_bac"/>
</dbReference>
<dbReference type="SUPFAM" id="SSF82114">
    <property type="entry name" value="Riboflavin kinase-like"/>
    <property type="match status" value="1"/>
</dbReference>
<organism evidence="17 18">
    <name type="scientific">Halanaerobacter jeridensis</name>
    <dbReference type="NCBI Taxonomy" id="706427"/>
    <lineage>
        <taxon>Bacteria</taxon>
        <taxon>Bacillati</taxon>
        <taxon>Bacillota</taxon>
        <taxon>Clostridia</taxon>
        <taxon>Halanaerobiales</taxon>
        <taxon>Halobacteroidaceae</taxon>
        <taxon>Halanaerobacter</taxon>
    </lineage>
</organism>
<evidence type="ECO:0000256" key="13">
    <source>
        <dbReference type="ARBA" id="ARBA00047880"/>
    </source>
</evidence>
<dbReference type="NCBIfam" id="NF004162">
    <property type="entry name" value="PRK05627.1-5"/>
    <property type="match status" value="1"/>
</dbReference>
<dbReference type="FunFam" id="3.40.50.620:FF:000021">
    <property type="entry name" value="Riboflavin biosynthesis protein"/>
    <property type="match status" value="1"/>
</dbReference>
<proteinExistence type="inferred from homology"/>
<dbReference type="GO" id="GO:0005524">
    <property type="term" value="F:ATP binding"/>
    <property type="evidence" value="ECO:0007669"/>
    <property type="project" value="UniProtKB-UniRule"/>
</dbReference>
<dbReference type="SMART" id="SM00904">
    <property type="entry name" value="Flavokinase"/>
    <property type="match status" value="1"/>
</dbReference>
<protein>
    <recommendedName>
        <fullName evidence="15">Riboflavin biosynthesis protein</fullName>
    </recommendedName>
    <domain>
        <recommendedName>
            <fullName evidence="15">Riboflavin kinase</fullName>
            <ecNumber evidence="15">2.7.1.26</ecNumber>
        </recommendedName>
        <alternativeName>
            <fullName evidence="15">Flavokinase</fullName>
        </alternativeName>
    </domain>
    <domain>
        <recommendedName>
            <fullName evidence="15">FMN adenylyltransferase</fullName>
            <ecNumber evidence="15">2.7.7.2</ecNumber>
        </recommendedName>
        <alternativeName>
            <fullName evidence="15">FAD pyrophosphorylase</fullName>
        </alternativeName>
        <alternativeName>
            <fullName evidence="15">FAD synthase</fullName>
        </alternativeName>
    </domain>
</protein>
<dbReference type="GO" id="GO:0009231">
    <property type="term" value="P:riboflavin biosynthetic process"/>
    <property type="evidence" value="ECO:0007669"/>
    <property type="project" value="InterPro"/>
</dbReference>
<keyword evidence="9 15" id="KW-0418">Kinase</keyword>
<evidence type="ECO:0000313" key="18">
    <source>
        <dbReference type="Proteomes" id="UP000774000"/>
    </source>
</evidence>
<dbReference type="RefSeq" id="WP_204700107.1">
    <property type="nucleotide sequence ID" value="NZ_JAFBDQ010000001.1"/>
</dbReference>
<dbReference type="InterPro" id="IPR023465">
    <property type="entry name" value="Riboflavin_kinase_dom_sf"/>
</dbReference>
<dbReference type="PANTHER" id="PTHR22749">
    <property type="entry name" value="RIBOFLAVIN KINASE/FMN ADENYLYLTRANSFERASE"/>
    <property type="match status" value="1"/>
</dbReference>
<comment type="function">
    <text evidence="1">Catalyzes the phosphorylation of riboflavin to FMN followed by the adenylation of FMN to FAD.</text>
</comment>
<reference evidence="17" key="1">
    <citation type="submission" date="2021-01" db="EMBL/GenBank/DDBJ databases">
        <title>Genomic Encyclopedia of Type Strains, Phase IV (KMG-IV): sequencing the most valuable type-strain genomes for metagenomic binning, comparative biology and taxonomic classification.</title>
        <authorList>
            <person name="Goeker M."/>
        </authorList>
    </citation>
    <scope>NUCLEOTIDE SEQUENCE</scope>
    <source>
        <strain evidence="17">DSM 23230</strain>
    </source>
</reference>
<dbReference type="GO" id="GO:0008531">
    <property type="term" value="F:riboflavin kinase activity"/>
    <property type="evidence" value="ECO:0007669"/>
    <property type="project" value="UniProtKB-UniRule"/>
</dbReference>
<accession>A0A938XPZ6</accession>
<sequence>MEIIYNRPHNSELVLTIGSFDGIHLGHREIMKKTIQEAERYNSDSALLTFNPHPLEVVAPAVAPKSLTSYHQKLELIEKFGINRIIFKRFTEEFAQLPYQEFIKKYLVDRFSVNKIIVGADFRCGHQSKGTPEKIKELGNKYGFEVEIIPAIKIDDQDISSTYIRELIKEGAVSKVKRQLGRNFKIEAKVVSGDGRGRELGYPTANLKPVTDYVIPSAGVYACRIKVEDELYDGVVNLGYRPTFNKGEFSIEVNIFDFSDMIYEQTVELEFVERIRGELDFSTEEELIEYIEQDVQEAKEILSI</sequence>
<evidence type="ECO:0000256" key="9">
    <source>
        <dbReference type="ARBA" id="ARBA00022777"/>
    </source>
</evidence>
<evidence type="ECO:0000259" key="16">
    <source>
        <dbReference type="SMART" id="SM00904"/>
    </source>
</evidence>
<dbReference type="EC" id="2.7.7.2" evidence="15"/>
<evidence type="ECO:0000256" key="4">
    <source>
        <dbReference type="ARBA" id="ARBA00022630"/>
    </source>
</evidence>
<comment type="pathway">
    <text evidence="2 15">Cofactor biosynthesis; FAD biosynthesis; FAD from FMN: step 1/1.</text>
</comment>
<keyword evidence="4 15" id="KW-0285">Flavoprotein</keyword>
<dbReference type="AlphaFoldDB" id="A0A938XPZ6"/>
<dbReference type="FunFam" id="2.40.30.30:FF:000003">
    <property type="entry name" value="Riboflavin biosynthesis protein"/>
    <property type="match status" value="1"/>
</dbReference>
<evidence type="ECO:0000256" key="7">
    <source>
        <dbReference type="ARBA" id="ARBA00022695"/>
    </source>
</evidence>
<comment type="catalytic activity">
    <reaction evidence="13 15">
        <text>riboflavin + ATP = FMN + ADP + H(+)</text>
        <dbReference type="Rhea" id="RHEA:14357"/>
        <dbReference type="ChEBI" id="CHEBI:15378"/>
        <dbReference type="ChEBI" id="CHEBI:30616"/>
        <dbReference type="ChEBI" id="CHEBI:57986"/>
        <dbReference type="ChEBI" id="CHEBI:58210"/>
        <dbReference type="ChEBI" id="CHEBI:456216"/>
        <dbReference type="EC" id="2.7.1.26"/>
    </reaction>
</comment>
<evidence type="ECO:0000313" key="17">
    <source>
        <dbReference type="EMBL" id="MBM7555389.1"/>
    </source>
</evidence>
<dbReference type="InterPro" id="IPR015864">
    <property type="entry name" value="FAD_synthase"/>
</dbReference>
<name>A0A938XPZ6_9FIRM</name>
<dbReference type="Gene3D" id="3.40.50.620">
    <property type="entry name" value="HUPs"/>
    <property type="match status" value="1"/>
</dbReference>
<evidence type="ECO:0000256" key="6">
    <source>
        <dbReference type="ARBA" id="ARBA00022679"/>
    </source>
</evidence>
<keyword evidence="12" id="KW-0511">Multifunctional enzyme</keyword>
<evidence type="ECO:0000256" key="10">
    <source>
        <dbReference type="ARBA" id="ARBA00022827"/>
    </source>
</evidence>
<evidence type="ECO:0000256" key="1">
    <source>
        <dbReference type="ARBA" id="ARBA00002121"/>
    </source>
</evidence>
<comment type="pathway">
    <text evidence="3 15">Cofactor biosynthesis; FMN biosynthesis; FMN from riboflavin (ATP route): step 1/1.</text>
</comment>
<dbReference type="GO" id="GO:0003919">
    <property type="term" value="F:FMN adenylyltransferase activity"/>
    <property type="evidence" value="ECO:0007669"/>
    <property type="project" value="UniProtKB-UniRule"/>
</dbReference>
<evidence type="ECO:0000256" key="2">
    <source>
        <dbReference type="ARBA" id="ARBA00004726"/>
    </source>
</evidence>
<evidence type="ECO:0000256" key="12">
    <source>
        <dbReference type="ARBA" id="ARBA00023268"/>
    </source>
</evidence>
<dbReference type="SUPFAM" id="SSF52374">
    <property type="entry name" value="Nucleotidylyl transferase"/>
    <property type="match status" value="1"/>
</dbReference>